<evidence type="ECO:0000313" key="2">
    <source>
        <dbReference type="Proteomes" id="UP000184442"/>
    </source>
</evidence>
<dbReference type="InterPro" id="IPR024523">
    <property type="entry name" value="DUF3793"/>
</dbReference>
<dbReference type="EMBL" id="FQZS01000006">
    <property type="protein sequence ID" value="SHI67090.1"/>
    <property type="molecule type" value="Genomic_DNA"/>
</dbReference>
<evidence type="ECO:0000313" key="1">
    <source>
        <dbReference type="EMBL" id="SHI67090.1"/>
    </source>
</evidence>
<dbReference type="Proteomes" id="UP000184442">
    <property type="component" value="Unassembled WGS sequence"/>
</dbReference>
<gene>
    <name evidence="1" type="ORF">SAMN02745176_00966</name>
</gene>
<accession>A0A1M6D1I2</accession>
<evidence type="ECO:0008006" key="3">
    <source>
        <dbReference type="Google" id="ProtNLM"/>
    </source>
</evidence>
<keyword evidence="2" id="KW-1185">Reference proteome</keyword>
<organism evidence="1 2">
    <name type="scientific">Lutispora thermophila DSM 19022</name>
    <dbReference type="NCBI Taxonomy" id="1122184"/>
    <lineage>
        <taxon>Bacteria</taxon>
        <taxon>Bacillati</taxon>
        <taxon>Bacillota</taxon>
        <taxon>Clostridia</taxon>
        <taxon>Lutisporales</taxon>
        <taxon>Lutisporaceae</taxon>
        <taxon>Lutispora</taxon>
    </lineage>
</organism>
<name>A0A1M6D1I2_9FIRM</name>
<sequence>MVDQKYRCVFRDKTDDKFLSQIVETLGPVLLGSKPAELISLPKHDSQWASKLSKIESHIGKCKKIRYKIFNYRDTSIKVLFYNPKTLDDCLRDKRNRRFLEELGYPKDYNLNDYLLCLIEKMETGYIPDEIGVFLGYPLKDIIGFMGHPSLKLTKVNGWRVYGNPKLSDIKFREFLDARNEVRALLQNFTPEKVLVYI</sequence>
<dbReference type="STRING" id="1122184.SAMN02745176_00966"/>
<dbReference type="Pfam" id="PF12672">
    <property type="entry name" value="DUF3793"/>
    <property type="match status" value="1"/>
</dbReference>
<protein>
    <recommendedName>
        <fullName evidence="3">DUF3793 family protein</fullName>
    </recommendedName>
</protein>
<dbReference type="RefSeq" id="WP_073025106.1">
    <property type="nucleotide sequence ID" value="NZ_FQZS01000006.1"/>
</dbReference>
<proteinExistence type="predicted"/>
<reference evidence="1 2" key="1">
    <citation type="submission" date="2016-11" db="EMBL/GenBank/DDBJ databases">
        <authorList>
            <person name="Jaros S."/>
            <person name="Januszkiewicz K."/>
            <person name="Wedrychowicz H."/>
        </authorList>
    </citation>
    <scope>NUCLEOTIDE SEQUENCE [LARGE SCALE GENOMIC DNA]</scope>
    <source>
        <strain evidence="1 2">DSM 19022</strain>
    </source>
</reference>
<dbReference type="AlphaFoldDB" id="A0A1M6D1I2"/>